<accession>A0A6L6Q3T6</accession>
<feature type="chain" id="PRO_5026899717" evidence="1">
    <location>
        <begin position="24"/>
        <end position="79"/>
    </location>
</feature>
<dbReference type="RefSeq" id="WP_155440462.1">
    <property type="nucleotide sequence ID" value="NZ_WNLA01000013.1"/>
</dbReference>
<keyword evidence="4" id="KW-1185">Reference proteome</keyword>
<feature type="domain" description="DUF4266" evidence="2">
    <location>
        <begin position="30"/>
        <end position="79"/>
    </location>
</feature>
<evidence type="ECO:0000256" key="1">
    <source>
        <dbReference type="SAM" id="SignalP"/>
    </source>
</evidence>
<name>A0A6L6Q3T6_9BURK</name>
<proteinExistence type="predicted"/>
<gene>
    <name evidence="3" type="ORF">GM668_18670</name>
</gene>
<dbReference type="Pfam" id="PF14086">
    <property type="entry name" value="DUF4266"/>
    <property type="match status" value="1"/>
</dbReference>
<dbReference type="PROSITE" id="PS51257">
    <property type="entry name" value="PROKAR_LIPOPROTEIN"/>
    <property type="match status" value="1"/>
</dbReference>
<protein>
    <submittedName>
        <fullName evidence="3">DUF4266 domain-containing protein</fullName>
    </submittedName>
</protein>
<reference evidence="3 4" key="1">
    <citation type="submission" date="2019-11" db="EMBL/GenBank/DDBJ databases">
        <title>Type strains purchased from KCTC, JCM and DSMZ.</title>
        <authorList>
            <person name="Lu H."/>
        </authorList>
    </citation>
    <scope>NUCLEOTIDE SEQUENCE [LARGE SCALE GENOMIC DNA]</scope>
    <source>
        <strain evidence="3 4">KCTC 42409</strain>
    </source>
</reference>
<dbReference type="Proteomes" id="UP000484015">
    <property type="component" value="Unassembled WGS sequence"/>
</dbReference>
<dbReference type="EMBL" id="WNLA01000013">
    <property type="protein sequence ID" value="MTW04109.1"/>
    <property type="molecule type" value="Genomic_DNA"/>
</dbReference>
<keyword evidence="1" id="KW-0732">Signal</keyword>
<dbReference type="OrthoDB" id="5574393at2"/>
<evidence type="ECO:0000313" key="3">
    <source>
        <dbReference type="EMBL" id="MTW04109.1"/>
    </source>
</evidence>
<organism evidence="3 4">
    <name type="scientific">Pseudoduganella ginsengisoli</name>
    <dbReference type="NCBI Taxonomy" id="1462440"/>
    <lineage>
        <taxon>Bacteria</taxon>
        <taxon>Pseudomonadati</taxon>
        <taxon>Pseudomonadota</taxon>
        <taxon>Betaproteobacteria</taxon>
        <taxon>Burkholderiales</taxon>
        <taxon>Oxalobacteraceae</taxon>
        <taxon>Telluria group</taxon>
        <taxon>Pseudoduganella</taxon>
    </lineage>
</organism>
<dbReference type="InterPro" id="IPR025362">
    <property type="entry name" value="DUF4266"/>
</dbReference>
<dbReference type="AlphaFoldDB" id="A0A6L6Q3T6"/>
<evidence type="ECO:0000313" key="4">
    <source>
        <dbReference type="Proteomes" id="UP000484015"/>
    </source>
</evidence>
<evidence type="ECO:0000259" key="2">
    <source>
        <dbReference type="Pfam" id="PF14086"/>
    </source>
</evidence>
<sequence>MYNTGKAALAAGIIAVLLSGCGAAEFVKPVAPWEKGMLAQPNMRFERDRNEARYAAHMYDSREAASGAGSVGGGGCGCN</sequence>
<feature type="signal peptide" evidence="1">
    <location>
        <begin position="1"/>
        <end position="23"/>
    </location>
</feature>
<comment type="caution">
    <text evidence="3">The sequence shown here is derived from an EMBL/GenBank/DDBJ whole genome shotgun (WGS) entry which is preliminary data.</text>
</comment>